<proteinExistence type="inferred from homology"/>
<comment type="caution">
    <text evidence="8">The sequence shown here is derived from an EMBL/GenBank/DDBJ whole genome shotgun (WGS) entry which is preliminary data.</text>
</comment>
<dbReference type="GO" id="GO:0098574">
    <property type="term" value="C:cytoplasmic side of lysosomal membrane"/>
    <property type="evidence" value="ECO:0007669"/>
    <property type="project" value="TreeGrafter"/>
</dbReference>
<name>A0A267F1V6_9PLAT</name>
<protein>
    <recommendedName>
        <fullName evidence="3">BLOC-1-related complex subunit 5</fullName>
    </recommendedName>
</protein>
<comment type="similarity">
    <text evidence="2">Belongs to the BORCS5 family.</text>
</comment>
<evidence type="ECO:0000313" key="9">
    <source>
        <dbReference type="Proteomes" id="UP000215902"/>
    </source>
</evidence>
<dbReference type="AlphaFoldDB" id="A0A267F1V6"/>
<evidence type="ECO:0000256" key="2">
    <source>
        <dbReference type="ARBA" id="ARBA00010235"/>
    </source>
</evidence>
<dbReference type="Pfam" id="PF10158">
    <property type="entry name" value="LOH1CR12"/>
    <property type="match status" value="1"/>
</dbReference>
<dbReference type="GO" id="GO:1903744">
    <property type="term" value="P:positive regulation of anterograde synaptic vesicle transport"/>
    <property type="evidence" value="ECO:0007669"/>
    <property type="project" value="TreeGrafter"/>
</dbReference>
<feature type="compositionally biased region" description="Low complexity" evidence="7">
    <location>
        <begin position="27"/>
        <end position="40"/>
    </location>
</feature>
<evidence type="ECO:0000313" key="8">
    <source>
        <dbReference type="EMBL" id="PAA67706.1"/>
    </source>
</evidence>
<dbReference type="GO" id="GO:0030672">
    <property type="term" value="C:synaptic vesicle membrane"/>
    <property type="evidence" value="ECO:0007669"/>
    <property type="project" value="TreeGrafter"/>
</dbReference>
<dbReference type="EMBL" id="NIVC01001461">
    <property type="protein sequence ID" value="PAA67706.1"/>
    <property type="molecule type" value="Genomic_DNA"/>
</dbReference>
<dbReference type="GO" id="GO:0099078">
    <property type="term" value="C:BORC complex"/>
    <property type="evidence" value="ECO:0007669"/>
    <property type="project" value="TreeGrafter"/>
</dbReference>
<feature type="region of interest" description="Disordered" evidence="7">
    <location>
        <begin position="251"/>
        <end position="290"/>
    </location>
</feature>
<gene>
    <name evidence="8" type="ORF">BOX15_Mlig020509g3</name>
</gene>
<dbReference type="GO" id="GO:0072384">
    <property type="term" value="P:organelle transport along microtubule"/>
    <property type="evidence" value="ECO:0007669"/>
    <property type="project" value="TreeGrafter"/>
</dbReference>
<keyword evidence="4" id="KW-0472">Membrane</keyword>
<evidence type="ECO:0000256" key="7">
    <source>
        <dbReference type="SAM" id="MobiDB-lite"/>
    </source>
</evidence>
<dbReference type="InterPro" id="IPR018780">
    <property type="entry name" value="TBORCS5"/>
</dbReference>
<dbReference type="Proteomes" id="UP000215902">
    <property type="component" value="Unassembled WGS sequence"/>
</dbReference>
<dbReference type="GO" id="GO:0032418">
    <property type="term" value="P:lysosome localization"/>
    <property type="evidence" value="ECO:0007669"/>
    <property type="project" value="InterPro"/>
</dbReference>
<feature type="compositionally biased region" description="Low complexity" evidence="7">
    <location>
        <begin position="64"/>
        <end position="83"/>
    </location>
</feature>
<evidence type="ECO:0000256" key="3">
    <source>
        <dbReference type="ARBA" id="ARBA00022300"/>
    </source>
</evidence>
<keyword evidence="9" id="KW-1185">Reference proteome</keyword>
<evidence type="ECO:0000256" key="5">
    <source>
        <dbReference type="ARBA" id="ARBA00023228"/>
    </source>
</evidence>
<comment type="subcellular location">
    <subcellularLocation>
        <location evidence="1">Lysosome membrane</location>
        <topology evidence="1">Lipid-anchor</topology>
        <orientation evidence="1">Cytoplasmic side</orientation>
    </subcellularLocation>
</comment>
<feature type="non-terminal residue" evidence="8">
    <location>
        <position position="1"/>
    </location>
</feature>
<organism evidence="8 9">
    <name type="scientific">Macrostomum lignano</name>
    <dbReference type="NCBI Taxonomy" id="282301"/>
    <lineage>
        <taxon>Eukaryota</taxon>
        <taxon>Metazoa</taxon>
        <taxon>Spiralia</taxon>
        <taxon>Lophotrochozoa</taxon>
        <taxon>Platyhelminthes</taxon>
        <taxon>Rhabditophora</taxon>
        <taxon>Macrostomorpha</taxon>
        <taxon>Macrostomida</taxon>
        <taxon>Macrostomidae</taxon>
        <taxon>Macrostomum</taxon>
    </lineage>
</organism>
<evidence type="ECO:0000256" key="6">
    <source>
        <dbReference type="ARBA" id="ARBA00023288"/>
    </source>
</evidence>
<reference evidence="8 9" key="1">
    <citation type="submission" date="2017-06" db="EMBL/GenBank/DDBJ databases">
        <title>A platform for efficient transgenesis in Macrostomum lignano, a flatworm model organism for stem cell research.</title>
        <authorList>
            <person name="Berezikov E."/>
        </authorList>
    </citation>
    <scope>NUCLEOTIDE SEQUENCE [LARGE SCALE GENOMIC DNA]</scope>
    <source>
        <strain evidence="8">DV1</strain>
        <tissue evidence="8">Whole organism</tissue>
    </source>
</reference>
<dbReference type="PANTHER" id="PTHR31634">
    <property type="entry name" value="BLOC-1-RELATED COMPLEX SUBUNIT 5"/>
    <property type="match status" value="1"/>
</dbReference>
<keyword evidence="5" id="KW-0458">Lysosome</keyword>
<dbReference type="CDD" id="cd22789">
    <property type="entry name" value="BORCS5-like"/>
    <property type="match status" value="1"/>
</dbReference>
<feature type="compositionally biased region" description="Low complexity" evidence="7">
    <location>
        <begin position="259"/>
        <end position="290"/>
    </location>
</feature>
<dbReference type="STRING" id="282301.A0A267F1V6"/>
<evidence type="ECO:0000256" key="1">
    <source>
        <dbReference type="ARBA" id="ARBA00004122"/>
    </source>
</evidence>
<keyword evidence="6" id="KW-0449">Lipoprotein</keyword>
<accession>A0A267F1V6</accession>
<dbReference type="OrthoDB" id="10035640at2759"/>
<feature type="compositionally biased region" description="Polar residues" evidence="7">
    <location>
        <begin position="41"/>
        <end position="63"/>
    </location>
</feature>
<evidence type="ECO:0000256" key="4">
    <source>
        <dbReference type="ARBA" id="ARBA00023136"/>
    </source>
</evidence>
<sequence length="290" mass="30252">VRAENLVAMGNESSSGGGASSDRRQHPGGSSSAAGKAAPSHQYSVNRPIGSDSSPPQSNFNLHGNSAAANTAAAPASGSSSTADDGKHRIVVVNSGPRPDSAAVSDELRALGTLPTFMPLIKSSATSTGHALDSSASAAPAAERVDHRSLLHFCARYQEHLKQCAEAVAFDQNSLCGRIKELEAGSKSIHDSLQERHKKFQRLAEQIHKVTELRSMLTRMRSHAKHLGALMEELNSALPADCQLEPFSWQSTLPQQQQSDSSAVSSAAAASRAAGASNASTPSPANSLLD</sequence>
<dbReference type="PANTHER" id="PTHR31634:SF2">
    <property type="entry name" value="BLOC-1-RELATED COMPLEX SUBUNIT 5"/>
    <property type="match status" value="1"/>
</dbReference>
<feature type="region of interest" description="Disordered" evidence="7">
    <location>
        <begin position="1"/>
        <end position="102"/>
    </location>
</feature>